<dbReference type="InterPro" id="IPR029069">
    <property type="entry name" value="HotDog_dom_sf"/>
</dbReference>
<dbReference type="EMBL" id="AP025523">
    <property type="protein sequence ID" value="BDE07459.1"/>
    <property type="molecule type" value="Genomic_DNA"/>
</dbReference>
<dbReference type="InterPro" id="IPR039569">
    <property type="entry name" value="FAS1-like_DH_region"/>
</dbReference>
<reference evidence="2 3" key="1">
    <citation type="journal article" date="2022" name="ISME Commun">
        <title>Vulcanimicrobium alpinus gen. nov. sp. nov., the first cultivated representative of the candidate phylum 'Eremiobacterota', is a metabolically versatile aerobic anoxygenic phototroph.</title>
        <authorList>
            <person name="Yabe S."/>
            <person name="Muto K."/>
            <person name="Abe K."/>
            <person name="Yokota A."/>
            <person name="Staudigel H."/>
            <person name="Tebo B.M."/>
        </authorList>
    </citation>
    <scope>NUCLEOTIDE SEQUENCE [LARGE SCALE GENOMIC DNA]</scope>
    <source>
        <strain evidence="2 3">WC8-2</strain>
    </source>
</reference>
<dbReference type="RefSeq" id="WP_317995050.1">
    <property type="nucleotide sequence ID" value="NZ_AP025523.1"/>
</dbReference>
<proteinExistence type="predicted"/>
<dbReference type="AlphaFoldDB" id="A0AAN1XY21"/>
<evidence type="ECO:0000313" key="3">
    <source>
        <dbReference type="Proteomes" id="UP001317532"/>
    </source>
</evidence>
<dbReference type="KEGG" id="vab:WPS_27350"/>
<dbReference type="InterPro" id="IPR016709">
    <property type="entry name" value="HadA-like"/>
</dbReference>
<organism evidence="2 3">
    <name type="scientific">Vulcanimicrobium alpinum</name>
    <dbReference type="NCBI Taxonomy" id="3016050"/>
    <lineage>
        <taxon>Bacteria</taxon>
        <taxon>Bacillati</taxon>
        <taxon>Vulcanimicrobiota</taxon>
        <taxon>Vulcanimicrobiia</taxon>
        <taxon>Vulcanimicrobiales</taxon>
        <taxon>Vulcanimicrobiaceae</taxon>
        <taxon>Vulcanimicrobium</taxon>
    </lineage>
</organism>
<evidence type="ECO:0000259" key="1">
    <source>
        <dbReference type="Pfam" id="PF13452"/>
    </source>
</evidence>
<dbReference type="Proteomes" id="UP001317532">
    <property type="component" value="Chromosome"/>
</dbReference>
<gene>
    <name evidence="2" type="ORF">WPS_27350</name>
</gene>
<protein>
    <submittedName>
        <fullName evidence="2">Dehydratase</fullName>
    </submittedName>
</protein>
<keyword evidence="3" id="KW-1185">Reference proteome</keyword>
<dbReference type="PIRSF" id="PIRSF018072">
    <property type="entry name" value="UCP018072"/>
    <property type="match status" value="1"/>
</dbReference>
<evidence type="ECO:0000313" key="2">
    <source>
        <dbReference type="EMBL" id="BDE07459.1"/>
    </source>
</evidence>
<dbReference type="Pfam" id="PF13452">
    <property type="entry name" value="FAS1_DH_region"/>
    <property type="match status" value="1"/>
</dbReference>
<dbReference type="CDD" id="cd03441">
    <property type="entry name" value="R_hydratase_like"/>
    <property type="match status" value="1"/>
</dbReference>
<dbReference type="SUPFAM" id="SSF54637">
    <property type="entry name" value="Thioesterase/thiol ester dehydrase-isomerase"/>
    <property type="match status" value="1"/>
</dbReference>
<accession>A0AAN1XY21</accession>
<name>A0AAN1XY21_UNVUL</name>
<dbReference type="Gene3D" id="3.10.129.10">
    <property type="entry name" value="Hotdog Thioesterase"/>
    <property type="match status" value="1"/>
</dbReference>
<feature type="domain" description="FAS1-like dehydratase" evidence="1">
    <location>
        <begin position="6"/>
        <end position="138"/>
    </location>
</feature>
<sequence length="152" mass="16590">MPIDRAFIGYEAPPMTVDVERGRLRFFAQAIGETSPVFSDLAAACAAGYRDLPAPPTFAYTLEMEGSRPFALLERLGVAIERVLHGEQRFAYHVPIVAGDTLTVRASIDDIYTRPPSPYEFIAVCSEVRNAAGEPVVTLFKTLVVRPESAAS</sequence>